<protein>
    <recommendedName>
        <fullName evidence="3">Antifreeze protein</fullName>
    </recommendedName>
</protein>
<dbReference type="HOGENOM" id="CLU_173343_0_0_5"/>
<proteinExistence type="predicted"/>
<dbReference type="RefSeq" id="WP_007256385.1">
    <property type="nucleotide sequence ID" value="NZ_CH724108.1"/>
</dbReference>
<evidence type="ECO:0000313" key="1">
    <source>
        <dbReference type="EMBL" id="EAR49868.1"/>
    </source>
</evidence>
<comment type="caution">
    <text evidence="1">The sequence shown here is derived from an EMBL/GenBank/DDBJ whole genome shotgun (WGS) entry which is preliminary data.</text>
</comment>
<gene>
    <name evidence="1" type="ORF">OG2516_14346</name>
</gene>
<sequence>MNAEQMITLSTAWMRLWTDANAVILYRMAGFSGLARSAPDEFARMWTEKPPAFVEAALAASQATMAGQRPDQIALAALAPVERAAKANSRRLGAASRRRSR</sequence>
<evidence type="ECO:0008006" key="3">
    <source>
        <dbReference type="Google" id="ProtNLM"/>
    </source>
</evidence>
<organism evidence="1 2">
    <name type="scientific">Oceanicola granulosus (strain ATCC BAA-861 / DSM 15982 / KCTC 12143 / HTCC2516)</name>
    <dbReference type="NCBI Taxonomy" id="314256"/>
    <lineage>
        <taxon>Bacteria</taxon>
        <taxon>Pseudomonadati</taxon>
        <taxon>Pseudomonadota</taxon>
        <taxon>Alphaproteobacteria</taxon>
        <taxon>Rhodobacterales</taxon>
        <taxon>Roseobacteraceae</taxon>
        <taxon>Oceanicola</taxon>
    </lineage>
</organism>
<dbReference type="eggNOG" id="ENOG5033AA4">
    <property type="taxonomic scope" value="Bacteria"/>
</dbReference>
<evidence type="ECO:0000313" key="2">
    <source>
        <dbReference type="Proteomes" id="UP000003635"/>
    </source>
</evidence>
<keyword evidence="2" id="KW-1185">Reference proteome</keyword>
<dbReference type="Proteomes" id="UP000003635">
    <property type="component" value="Unassembled WGS sequence"/>
</dbReference>
<name>Q2CB08_OCEGH</name>
<reference evidence="1 2" key="1">
    <citation type="journal article" date="2010" name="J. Bacteriol.">
        <title>Genome sequences of Oceanicola granulosus HTCC2516(T) and Oceanicola batsensis HTCC2597(TDelta).</title>
        <authorList>
            <person name="Thrash J.C."/>
            <person name="Cho J.C."/>
            <person name="Vergin K.L."/>
            <person name="Giovannoni S.J."/>
        </authorList>
    </citation>
    <scope>NUCLEOTIDE SEQUENCE [LARGE SCALE GENOMIC DNA]</scope>
    <source>
        <strain evidence="2">ATCC BAA-861 / DSM 15982 / KCTC 12143 / HTCC2516</strain>
    </source>
</reference>
<accession>Q2CB08</accession>
<dbReference type="STRING" id="314256.OG2516_14346"/>
<dbReference type="EMBL" id="AAOT01000044">
    <property type="protein sequence ID" value="EAR49868.1"/>
    <property type="molecule type" value="Genomic_DNA"/>
</dbReference>
<dbReference type="AlphaFoldDB" id="Q2CB08"/>